<name>A0A9W9ZGK3_9CNID</name>
<evidence type="ECO:0000256" key="1">
    <source>
        <dbReference type="ARBA" id="ARBA00023006"/>
    </source>
</evidence>
<dbReference type="InterPro" id="IPR048569">
    <property type="entry name" value="RUBC_PIKBD"/>
</dbReference>
<feature type="region of interest" description="Disordered" evidence="2">
    <location>
        <begin position="101"/>
        <end position="125"/>
    </location>
</feature>
<keyword evidence="1" id="KW-0072">Autophagy</keyword>
<dbReference type="Pfam" id="PF13901">
    <property type="entry name" value="RH_dom"/>
    <property type="match status" value="1"/>
</dbReference>
<accession>A0A9W9ZGK3</accession>
<dbReference type="Pfam" id="PF21054">
    <property type="entry name" value="RUBC_PIKBD"/>
    <property type="match status" value="1"/>
</dbReference>
<gene>
    <name evidence="5" type="ORF">OS493_001495</name>
</gene>
<evidence type="ECO:0000259" key="4">
    <source>
        <dbReference type="Pfam" id="PF21054"/>
    </source>
</evidence>
<evidence type="ECO:0000313" key="5">
    <source>
        <dbReference type="EMBL" id="KAJ7381363.1"/>
    </source>
</evidence>
<dbReference type="PANTHER" id="PTHR45971">
    <property type="entry name" value="PHOX (PX) DOMAIN-CONTAINING PROTEIN"/>
    <property type="match status" value="1"/>
</dbReference>
<dbReference type="EMBL" id="MU826350">
    <property type="protein sequence ID" value="KAJ7381363.1"/>
    <property type="molecule type" value="Genomic_DNA"/>
</dbReference>
<dbReference type="GO" id="GO:1901981">
    <property type="term" value="F:phosphatidylinositol phosphate binding"/>
    <property type="evidence" value="ECO:0007669"/>
    <property type="project" value="TreeGrafter"/>
</dbReference>
<reference evidence="5" key="1">
    <citation type="submission" date="2023-01" db="EMBL/GenBank/DDBJ databases">
        <title>Genome assembly of the deep-sea coral Lophelia pertusa.</title>
        <authorList>
            <person name="Herrera S."/>
            <person name="Cordes E."/>
        </authorList>
    </citation>
    <scope>NUCLEOTIDE SEQUENCE</scope>
    <source>
        <strain evidence="5">USNM1676648</strain>
        <tissue evidence="5">Polyp</tissue>
    </source>
</reference>
<dbReference type="PANTHER" id="PTHR45971:SF1">
    <property type="entry name" value="RUBICON, ISOFORM A"/>
    <property type="match status" value="1"/>
</dbReference>
<evidence type="ECO:0000256" key="2">
    <source>
        <dbReference type="SAM" id="MobiDB-lite"/>
    </source>
</evidence>
<evidence type="ECO:0000259" key="3">
    <source>
        <dbReference type="Pfam" id="PF13901"/>
    </source>
</evidence>
<feature type="compositionally biased region" description="Acidic residues" evidence="2">
    <location>
        <begin position="67"/>
        <end position="81"/>
    </location>
</feature>
<dbReference type="InterPro" id="IPR025258">
    <property type="entry name" value="RH_dom"/>
</dbReference>
<feature type="non-terminal residue" evidence="5">
    <location>
        <position position="305"/>
    </location>
</feature>
<feature type="domain" description="Rubicon Homology" evidence="3">
    <location>
        <begin position="247"/>
        <end position="285"/>
    </location>
</feature>
<feature type="domain" description="Rubicon PI3K-binding" evidence="4">
    <location>
        <begin position="7"/>
        <end position="207"/>
    </location>
</feature>
<dbReference type="AlphaFoldDB" id="A0A9W9ZGK3"/>
<sequence>IKCDDVNTSEEEEDEEILHLKEELERKRWEKKQGKRLLEQAAFSDETTHSTTSEPSTQTNSSRSECGSEDELSPEWEEISPSDEQLQEYNTDFCTSTATFQSAATDSDPLSEAADDAENKQSTQLSAETVAKSLLQKFANRKHPAASELEWLVSFKDAPQCLLPLPETVAVAPDDVLQVEVLKPKPVSRQNSLPCRIRGNSEWAPPRAQIIFHAHKPPRRKALMSQQNFRCAGCGMAVAPDYMKRFRYCHYLGKYFCGTCHNNFLEVIPARVIRKWDFTKYPLHMQNTGNEMLHCTLAAGTLFSL</sequence>
<protein>
    <submittedName>
        <fullName evidence="5">Uncharacterized protein</fullName>
    </submittedName>
</protein>
<dbReference type="Proteomes" id="UP001163046">
    <property type="component" value="Unassembled WGS sequence"/>
</dbReference>
<comment type="caution">
    <text evidence="5">The sequence shown here is derived from an EMBL/GenBank/DDBJ whole genome shotgun (WGS) entry which is preliminary data.</text>
</comment>
<feature type="region of interest" description="Disordered" evidence="2">
    <location>
        <begin position="40"/>
        <end position="83"/>
    </location>
</feature>
<proteinExistence type="predicted"/>
<keyword evidence="6" id="KW-1185">Reference proteome</keyword>
<dbReference type="GO" id="GO:0006914">
    <property type="term" value="P:autophagy"/>
    <property type="evidence" value="ECO:0007669"/>
    <property type="project" value="UniProtKB-KW"/>
</dbReference>
<feature type="compositionally biased region" description="Low complexity" evidence="2">
    <location>
        <begin position="49"/>
        <end position="59"/>
    </location>
</feature>
<organism evidence="5 6">
    <name type="scientific">Desmophyllum pertusum</name>
    <dbReference type="NCBI Taxonomy" id="174260"/>
    <lineage>
        <taxon>Eukaryota</taxon>
        <taxon>Metazoa</taxon>
        <taxon>Cnidaria</taxon>
        <taxon>Anthozoa</taxon>
        <taxon>Hexacorallia</taxon>
        <taxon>Scleractinia</taxon>
        <taxon>Caryophylliina</taxon>
        <taxon>Caryophylliidae</taxon>
        <taxon>Desmophyllum</taxon>
    </lineage>
</organism>
<dbReference type="OrthoDB" id="10067503at2759"/>
<evidence type="ECO:0000313" key="6">
    <source>
        <dbReference type="Proteomes" id="UP001163046"/>
    </source>
</evidence>
<dbReference type="InterPro" id="IPR052428">
    <property type="entry name" value="Autophagy_HostDef_Reg"/>
</dbReference>